<dbReference type="Gene3D" id="3.40.20.10">
    <property type="entry name" value="Severin"/>
    <property type="match status" value="1"/>
</dbReference>
<dbReference type="EMBL" id="JAVHNR010000001">
    <property type="protein sequence ID" value="KAK6356434.1"/>
    <property type="molecule type" value="Genomic_DNA"/>
</dbReference>
<keyword evidence="8" id="KW-1185">Reference proteome</keyword>
<dbReference type="PANTHER" id="PTHR11913">
    <property type="entry name" value="COFILIN-RELATED"/>
    <property type="match status" value="1"/>
</dbReference>
<dbReference type="GO" id="GO:0003779">
    <property type="term" value="F:actin binding"/>
    <property type="evidence" value="ECO:0007669"/>
    <property type="project" value="UniProtKB-KW"/>
</dbReference>
<dbReference type="InterPro" id="IPR029006">
    <property type="entry name" value="ADF-H/Gelsolin-like_dom_sf"/>
</dbReference>
<protein>
    <recommendedName>
        <fullName evidence="3">Cofilin</fullName>
    </recommendedName>
    <alternativeName>
        <fullName evidence="5">Actin-depolymerizing factor 1</fullName>
    </alternativeName>
</protein>
<feature type="domain" description="ADF-H" evidence="6">
    <location>
        <begin position="10"/>
        <end position="142"/>
    </location>
</feature>
<evidence type="ECO:0000256" key="4">
    <source>
        <dbReference type="ARBA" id="ARBA00023203"/>
    </source>
</evidence>
<comment type="caution">
    <text evidence="7">The sequence shown here is derived from an EMBL/GenBank/DDBJ whole genome shotgun (WGS) entry which is preliminary data.</text>
</comment>
<gene>
    <name evidence="7" type="primary">COF1_1</name>
    <name evidence="7" type="ORF">TWF718_000793</name>
</gene>
<evidence type="ECO:0000259" key="6">
    <source>
        <dbReference type="PROSITE" id="PS51263"/>
    </source>
</evidence>
<dbReference type="GO" id="GO:0015629">
    <property type="term" value="C:actin cytoskeleton"/>
    <property type="evidence" value="ECO:0007669"/>
    <property type="project" value="InterPro"/>
</dbReference>
<dbReference type="AlphaFoldDB" id="A0AAN8NGB6"/>
<dbReference type="Pfam" id="PF00241">
    <property type="entry name" value="Cofilin_ADF"/>
    <property type="match status" value="1"/>
</dbReference>
<dbReference type="GO" id="GO:0016363">
    <property type="term" value="C:nuclear matrix"/>
    <property type="evidence" value="ECO:0007669"/>
    <property type="project" value="UniProtKB-SubCell"/>
</dbReference>
<dbReference type="GO" id="GO:0030042">
    <property type="term" value="P:actin filament depolymerization"/>
    <property type="evidence" value="ECO:0007669"/>
    <property type="project" value="InterPro"/>
</dbReference>
<comment type="similarity">
    <text evidence="2">Belongs to the actin-binding proteins ADF family.</text>
</comment>
<dbReference type="PROSITE" id="PS51263">
    <property type="entry name" value="ADF_H"/>
    <property type="match status" value="1"/>
</dbReference>
<comment type="subcellular location">
    <subcellularLocation>
        <location evidence="1">Nucleus matrix</location>
    </subcellularLocation>
</comment>
<reference evidence="7 8" key="1">
    <citation type="submission" date="2019-10" db="EMBL/GenBank/DDBJ databases">
        <authorList>
            <person name="Palmer J.M."/>
        </authorList>
    </citation>
    <scope>NUCLEOTIDE SEQUENCE [LARGE SCALE GENOMIC DNA]</scope>
    <source>
        <strain evidence="7 8">TWF718</strain>
    </source>
</reference>
<dbReference type="SMART" id="SM00102">
    <property type="entry name" value="ADF"/>
    <property type="match status" value="1"/>
</dbReference>
<keyword evidence="4" id="KW-0009">Actin-binding</keyword>
<evidence type="ECO:0000256" key="3">
    <source>
        <dbReference type="ARBA" id="ARBA00015630"/>
    </source>
</evidence>
<dbReference type="Proteomes" id="UP001313282">
    <property type="component" value="Unassembled WGS sequence"/>
</dbReference>
<accession>A0AAN8NGB6</accession>
<evidence type="ECO:0000256" key="2">
    <source>
        <dbReference type="ARBA" id="ARBA00006844"/>
    </source>
</evidence>
<name>A0AAN8NGB6_9PEZI</name>
<evidence type="ECO:0000313" key="8">
    <source>
        <dbReference type="Proteomes" id="UP001313282"/>
    </source>
</evidence>
<evidence type="ECO:0000256" key="5">
    <source>
        <dbReference type="ARBA" id="ARBA00032427"/>
    </source>
</evidence>
<sequence length="145" mass="16710">MSPQMKMQPYENLSPYDCIPLFNRLQSEHSPKYIIYTITTTNPSVNLITVLKSSPTRDYASFLSDLPDKECRYGVFSFGDDQNDTVFITWVPEGAKAEERKMFLECSVELWGDMFGLRPIARFDEVRGKAEILEEVVRKRISIGL</sequence>
<evidence type="ECO:0000313" key="7">
    <source>
        <dbReference type="EMBL" id="KAK6356434.1"/>
    </source>
</evidence>
<evidence type="ECO:0000256" key="1">
    <source>
        <dbReference type="ARBA" id="ARBA00004109"/>
    </source>
</evidence>
<dbReference type="InterPro" id="IPR002108">
    <property type="entry name" value="ADF-H"/>
</dbReference>
<dbReference type="InterPro" id="IPR017904">
    <property type="entry name" value="ADF/Cofilin"/>
</dbReference>
<dbReference type="SUPFAM" id="SSF55753">
    <property type="entry name" value="Actin depolymerizing proteins"/>
    <property type="match status" value="1"/>
</dbReference>
<organism evidence="7 8">
    <name type="scientific">Orbilia javanica</name>
    <dbReference type="NCBI Taxonomy" id="47235"/>
    <lineage>
        <taxon>Eukaryota</taxon>
        <taxon>Fungi</taxon>
        <taxon>Dikarya</taxon>
        <taxon>Ascomycota</taxon>
        <taxon>Pezizomycotina</taxon>
        <taxon>Orbiliomycetes</taxon>
        <taxon>Orbiliales</taxon>
        <taxon>Orbiliaceae</taxon>
        <taxon>Orbilia</taxon>
    </lineage>
</organism>
<proteinExistence type="inferred from homology"/>